<reference evidence="3 4" key="1">
    <citation type="journal article" date="2021" name="Elife">
        <title>Chloroplast acquisition without the gene transfer in kleptoplastic sea slugs, Plakobranchus ocellatus.</title>
        <authorList>
            <person name="Maeda T."/>
            <person name="Takahashi S."/>
            <person name="Yoshida T."/>
            <person name="Shimamura S."/>
            <person name="Takaki Y."/>
            <person name="Nagai Y."/>
            <person name="Toyoda A."/>
            <person name="Suzuki Y."/>
            <person name="Arimoto A."/>
            <person name="Ishii H."/>
            <person name="Satoh N."/>
            <person name="Nishiyama T."/>
            <person name="Hasebe M."/>
            <person name="Maruyama T."/>
            <person name="Minagawa J."/>
            <person name="Obokata J."/>
            <person name="Shigenobu S."/>
        </authorList>
    </citation>
    <scope>NUCLEOTIDE SEQUENCE [LARGE SCALE GENOMIC DNA]</scope>
</reference>
<comment type="caution">
    <text evidence="3">The sequence shown here is derived from an EMBL/GenBank/DDBJ whole genome shotgun (WGS) entry which is preliminary data.</text>
</comment>
<gene>
    <name evidence="3" type="ORF">ElyMa_002036800</name>
</gene>
<organism evidence="3 4">
    <name type="scientific">Elysia marginata</name>
    <dbReference type="NCBI Taxonomy" id="1093978"/>
    <lineage>
        <taxon>Eukaryota</taxon>
        <taxon>Metazoa</taxon>
        <taxon>Spiralia</taxon>
        <taxon>Lophotrochozoa</taxon>
        <taxon>Mollusca</taxon>
        <taxon>Gastropoda</taxon>
        <taxon>Heterobranchia</taxon>
        <taxon>Euthyneura</taxon>
        <taxon>Panpulmonata</taxon>
        <taxon>Sacoglossa</taxon>
        <taxon>Placobranchoidea</taxon>
        <taxon>Plakobranchidae</taxon>
        <taxon>Elysia</taxon>
    </lineage>
</organism>
<feature type="region of interest" description="Disordered" evidence="1">
    <location>
        <begin position="759"/>
        <end position="785"/>
    </location>
</feature>
<sequence>MSSSDESDLGKESMAPNPVDIPTLFTQPQLGGFNSLVDQPLSLKDWAESLIEFTETSGYLASSSERQFSPQEFSDAAPPSVQGELLSLYSNVQPTHSQINTVMTCAVVSSYQESDYNTLSGNKVFNELHEYKGVQENNMAKTAASNLSKPLNFLQNNQGDLETISENFHVKFSNKEQEFAAYVPICTTRTSMETSLHISAVHPGLANMPQSHSTSKNFKQPGHILDPATRDIFSHAPSKPASEEGPFSYLKASNIDRDVTELLPSTLPINDIDMLSTYDFDIDADIYVHESTEARNLMVSANTPVSDTYLRQNWIDTNRSSNSFTERTLHNADSQIVSNSDCIYKESSIELNLRPPVADSQGKDTGKPTSTNVGFDQTVLSIPSHSPLITDMGVERLVLADNPSLDVHNKAQSISFISTHRQKHQLIRSSSDPISLLSYNKPAPSASPIFLPKLQHQISLPFDTYHAQHEPWHSQSLQSSSVASSSSSAFTDVRLQSFVKTPSPQGSQSTTSHIDVPSYLNKSPFILQTQQVSPGPINPNPCLLPVTISEPFQGESDRANYLPCQKDFPVKPESMYGTSQSFPTDDHGDELKVWEPEDSTLSFTEELNMDGPSICGRADMINTENTPFTKGFCLSGSLSQTETSYNQMSFLSPPNTTNEYTSLDFLQNLDSFSALSSTTDSPCNSKRIDSSHALMPSQCSTTFSSTSVQSTLHEDHSKSSMLVTSACQTNISTTISSKSNIGVDDRKVFKLPSRLHKHLTESPKASSSKHVTLDSSTKPDNCGVKASLRTKLKGKGKKHSIKTGFSDVVDLEHPEAKTSRRQARKRLPEHNEPNSEKKKPRTKRTSGEAFTSVPESLDKVGSSSSTASDGPGVSACHRAIESKDEPGSTSLEASVAPSTDKRPSDRGTKRTKQALDPVAQREKNRLSARDCRVKKQLKIERLLTEVRRLEEKQARMKTEIEKMSDERDDLQKMLDNHAPNCKMKK</sequence>
<name>A0AAV4F6K3_9GAST</name>
<accession>A0AAV4F6K3</accession>
<feature type="compositionally biased region" description="Basic and acidic residues" evidence="1">
    <location>
        <begin position="826"/>
        <end position="837"/>
    </location>
</feature>
<dbReference type="SUPFAM" id="SSF57959">
    <property type="entry name" value="Leucine zipper domain"/>
    <property type="match status" value="1"/>
</dbReference>
<feature type="compositionally biased region" description="Basic and acidic residues" evidence="1">
    <location>
        <begin position="957"/>
        <end position="975"/>
    </location>
</feature>
<dbReference type="InterPro" id="IPR046347">
    <property type="entry name" value="bZIP_sf"/>
</dbReference>
<feature type="region of interest" description="Disordered" evidence="1">
    <location>
        <begin position="957"/>
        <end position="985"/>
    </location>
</feature>
<proteinExistence type="predicted"/>
<feature type="compositionally biased region" description="Basic and acidic residues" evidence="1">
    <location>
        <begin position="899"/>
        <end position="908"/>
    </location>
</feature>
<evidence type="ECO:0000313" key="3">
    <source>
        <dbReference type="EMBL" id="GFR68993.1"/>
    </source>
</evidence>
<dbReference type="Gene3D" id="1.20.5.170">
    <property type="match status" value="1"/>
</dbReference>
<keyword evidence="4" id="KW-1185">Reference proteome</keyword>
<feature type="compositionally biased region" description="Polar residues" evidence="1">
    <location>
        <begin position="763"/>
        <end position="779"/>
    </location>
</feature>
<dbReference type="InterPro" id="IPR004827">
    <property type="entry name" value="bZIP"/>
</dbReference>
<evidence type="ECO:0000259" key="2">
    <source>
        <dbReference type="PROSITE" id="PS50217"/>
    </source>
</evidence>
<feature type="region of interest" description="Disordered" evidence="1">
    <location>
        <begin position="805"/>
        <end position="928"/>
    </location>
</feature>
<dbReference type="PROSITE" id="PS50217">
    <property type="entry name" value="BZIP"/>
    <property type="match status" value="1"/>
</dbReference>
<protein>
    <submittedName>
        <fullName evidence="3">Jun dimerization protein 2</fullName>
    </submittedName>
</protein>
<feature type="region of interest" description="Disordered" evidence="1">
    <location>
        <begin position="1"/>
        <end position="22"/>
    </location>
</feature>
<feature type="region of interest" description="Disordered" evidence="1">
    <location>
        <begin position="355"/>
        <end position="374"/>
    </location>
</feature>
<feature type="domain" description="BZIP" evidence="2">
    <location>
        <begin position="920"/>
        <end position="977"/>
    </location>
</feature>
<dbReference type="EMBL" id="BMAT01004146">
    <property type="protein sequence ID" value="GFR68993.1"/>
    <property type="molecule type" value="Genomic_DNA"/>
</dbReference>
<dbReference type="GO" id="GO:0003700">
    <property type="term" value="F:DNA-binding transcription factor activity"/>
    <property type="evidence" value="ECO:0007669"/>
    <property type="project" value="InterPro"/>
</dbReference>
<feature type="compositionally biased region" description="Basic and acidic residues" evidence="1">
    <location>
        <begin position="919"/>
        <end position="928"/>
    </location>
</feature>
<dbReference type="Pfam" id="PF00170">
    <property type="entry name" value="bZIP_1"/>
    <property type="match status" value="1"/>
</dbReference>
<evidence type="ECO:0000256" key="1">
    <source>
        <dbReference type="SAM" id="MobiDB-lite"/>
    </source>
</evidence>
<dbReference type="AlphaFoldDB" id="A0AAV4F6K3"/>
<dbReference type="Proteomes" id="UP000762676">
    <property type="component" value="Unassembled WGS sequence"/>
</dbReference>
<dbReference type="CDD" id="cd14699">
    <property type="entry name" value="bZIP_Fos_like"/>
    <property type="match status" value="1"/>
</dbReference>
<dbReference type="SMART" id="SM00338">
    <property type="entry name" value="BRLZ"/>
    <property type="match status" value="1"/>
</dbReference>
<evidence type="ECO:0000313" key="4">
    <source>
        <dbReference type="Proteomes" id="UP000762676"/>
    </source>
</evidence>